<dbReference type="PANTHER" id="PTHR43248">
    <property type="entry name" value="2-SUCCINYL-6-HYDROXY-2,4-CYCLOHEXADIENE-1-CARBOXYLATE SYNTHASE"/>
    <property type="match status" value="1"/>
</dbReference>
<comment type="similarity">
    <text evidence="1">Belongs to the peptidase S33 family.</text>
</comment>
<evidence type="ECO:0000256" key="1">
    <source>
        <dbReference type="ARBA" id="ARBA00010088"/>
    </source>
</evidence>
<dbReference type="AlphaFoldDB" id="A0A7Y9I7L1"/>
<keyword evidence="3" id="KW-0378">Hydrolase</keyword>
<organism evidence="6 7">
    <name type="scientific">Microlunatus parietis</name>
    <dbReference type="NCBI Taxonomy" id="682979"/>
    <lineage>
        <taxon>Bacteria</taxon>
        <taxon>Bacillati</taxon>
        <taxon>Actinomycetota</taxon>
        <taxon>Actinomycetes</taxon>
        <taxon>Propionibacteriales</taxon>
        <taxon>Propionibacteriaceae</taxon>
        <taxon>Microlunatus</taxon>
    </lineage>
</organism>
<evidence type="ECO:0000256" key="4">
    <source>
        <dbReference type="SAM" id="MobiDB-lite"/>
    </source>
</evidence>
<comment type="caution">
    <text evidence="6">The sequence shown here is derived from an EMBL/GenBank/DDBJ whole genome shotgun (WGS) entry which is preliminary data.</text>
</comment>
<dbReference type="SUPFAM" id="SSF53474">
    <property type="entry name" value="alpha/beta-Hydrolases"/>
    <property type="match status" value="1"/>
</dbReference>
<protein>
    <submittedName>
        <fullName evidence="6">Pimeloyl-ACP methyl ester carboxylesterase</fullName>
    </submittedName>
</protein>
<feature type="compositionally biased region" description="Pro residues" evidence="4">
    <location>
        <begin position="27"/>
        <end position="37"/>
    </location>
</feature>
<evidence type="ECO:0000313" key="6">
    <source>
        <dbReference type="EMBL" id="NYE71588.1"/>
    </source>
</evidence>
<dbReference type="InterPro" id="IPR013595">
    <property type="entry name" value="Pept_S33_TAP-like_C"/>
</dbReference>
<keyword evidence="7" id="KW-1185">Reference proteome</keyword>
<dbReference type="Pfam" id="PF08386">
    <property type="entry name" value="Abhydrolase_4"/>
    <property type="match status" value="1"/>
</dbReference>
<feature type="compositionally biased region" description="Low complexity" evidence="4">
    <location>
        <begin position="38"/>
        <end position="49"/>
    </location>
</feature>
<keyword evidence="2" id="KW-0732">Signal</keyword>
<dbReference type="Proteomes" id="UP000569914">
    <property type="component" value="Unassembled WGS sequence"/>
</dbReference>
<feature type="domain" description="Peptidase S33 tripeptidyl aminopeptidase-like C-terminal" evidence="5">
    <location>
        <begin position="431"/>
        <end position="530"/>
    </location>
</feature>
<dbReference type="RefSeq" id="WP_179751837.1">
    <property type="nucleotide sequence ID" value="NZ_JACCBU010000001.1"/>
</dbReference>
<reference evidence="6 7" key="1">
    <citation type="submission" date="2020-07" db="EMBL/GenBank/DDBJ databases">
        <title>Sequencing the genomes of 1000 actinobacteria strains.</title>
        <authorList>
            <person name="Klenk H.-P."/>
        </authorList>
    </citation>
    <scope>NUCLEOTIDE SEQUENCE [LARGE SCALE GENOMIC DNA]</scope>
    <source>
        <strain evidence="6 7">DSM 22083</strain>
    </source>
</reference>
<dbReference type="PROSITE" id="PS51257">
    <property type="entry name" value="PROKAR_LIPOPROTEIN"/>
    <property type="match status" value="1"/>
</dbReference>
<dbReference type="GO" id="GO:0016787">
    <property type="term" value="F:hydrolase activity"/>
    <property type="evidence" value="ECO:0007669"/>
    <property type="project" value="UniProtKB-KW"/>
</dbReference>
<dbReference type="InterPro" id="IPR029058">
    <property type="entry name" value="AB_hydrolase_fold"/>
</dbReference>
<name>A0A7Y9I7L1_9ACTN</name>
<sequence>MPRPRAAVLPALIGAVALLASCSLPPIGPGRPTPTPSSTPSVSVSTPTPNSEAGRPVQSPPAVQPNGFAEPPPGRGLDRYRAQRISWSECGGDAENRIECASVLVPLDFKQPDDTAITLALARRPATVQPRLGSLFINPGGPGGSGIDYLSYFDRTGLEAYDLVGWDPRGVARSTPVTCFGGEQMDAFTELDISPDDDQEDLALQEANRKFGESCLERSGELLQHVSTEETVRDLDLLRHLVGDRKLNYFGASYGTEIGAYYAHFFPGRTGRLVLDGAVSLSPDEEVSQAQGFERALTDFAEWCAKESCRLGDTAEEVTTAITDLWKSLDSRPLEVGSRVLTQTLAVTAVLQVLYDDEEGWRLLAQALQLAITEDNGQGLLYFADQYNQRDDQGNFGQLNYGFSAVRCLDNDDEGIDEARKEAADDARMAPVIGPYIGLDYTCPLWPVNARKRPAEITGKGLPPIIVIGNTGDSATPYEYAVKMADQLESGVLITYRGQGHLSYRRSACVRSLVITYLTEDRPPQDGAKC</sequence>
<feature type="region of interest" description="Disordered" evidence="4">
    <location>
        <begin position="27"/>
        <end position="77"/>
    </location>
</feature>
<dbReference type="InterPro" id="IPR051601">
    <property type="entry name" value="Serine_prot/Carboxylest_S33"/>
</dbReference>
<evidence type="ECO:0000256" key="2">
    <source>
        <dbReference type="ARBA" id="ARBA00022729"/>
    </source>
</evidence>
<gene>
    <name evidence="6" type="ORF">BKA15_002917</name>
</gene>
<evidence type="ECO:0000256" key="3">
    <source>
        <dbReference type="ARBA" id="ARBA00022801"/>
    </source>
</evidence>
<evidence type="ECO:0000259" key="5">
    <source>
        <dbReference type="Pfam" id="PF08386"/>
    </source>
</evidence>
<dbReference type="PANTHER" id="PTHR43248:SF29">
    <property type="entry name" value="TRIPEPTIDYL AMINOPEPTIDASE"/>
    <property type="match status" value="1"/>
</dbReference>
<dbReference type="EMBL" id="JACCBU010000001">
    <property type="protein sequence ID" value="NYE71588.1"/>
    <property type="molecule type" value="Genomic_DNA"/>
</dbReference>
<evidence type="ECO:0000313" key="7">
    <source>
        <dbReference type="Proteomes" id="UP000569914"/>
    </source>
</evidence>
<proteinExistence type="inferred from homology"/>
<accession>A0A7Y9I7L1</accession>
<dbReference type="Gene3D" id="3.40.50.1820">
    <property type="entry name" value="alpha/beta hydrolase"/>
    <property type="match status" value="1"/>
</dbReference>